<feature type="transmembrane region" description="Helical" evidence="9">
    <location>
        <begin position="90"/>
        <end position="107"/>
    </location>
</feature>
<evidence type="ECO:0000256" key="1">
    <source>
        <dbReference type="ARBA" id="ARBA00004141"/>
    </source>
</evidence>
<dbReference type="NCBIfam" id="TIGR01494">
    <property type="entry name" value="ATPase_P-type"/>
    <property type="match status" value="2"/>
</dbReference>
<dbReference type="Gene3D" id="2.70.150.10">
    <property type="entry name" value="Calcium-transporting ATPase, cytoplasmic transduction domain A"/>
    <property type="match status" value="1"/>
</dbReference>
<dbReference type="eggNOG" id="KOG0207">
    <property type="taxonomic scope" value="Eukaryota"/>
</dbReference>
<dbReference type="PRINTS" id="PR00119">
    <property type="entry name" value="CATATPASE"/>
</dbReference>
<keyword evidence="7 9" id="KW-1133">Transmembrane helix</keyword>
<dbReference type="Gene3D" id="3.40.50.1000">
    <property type="entry name" value="HAD superfamily/HAD-like"/>
    <property type="match status" value="1"/>
</dbReference>
<dbReference type="InterPro" id="IPR036412">
    <property type="entry name" value="HAD-like_sf"/>
</dbReference>
<dbReference type="SFLD" id="SFLDS00003">
    <property type="entry name" value="Haloacid_Dehalogenase"/>
    <property type="match status" value="1"/>
</dbReference>
<name>D8QRZ3_SELML</name>
<dbReference type="GO" id="GO:0019829">
    <property type="term" value="F:ATPase-coupled monoatomic cation transmembrane transporter activity"/>
    <property type="evidence" value="ECO:0007669"/>
    <property type="project" value="InterPro"/>
</dbReference>
<dbReference type="GO" id="GO:0016887">
    <property type="term" value="F:ATP hydrolysis activity"/>
    <property type="evidence" value="ECO:0007669"/>
    <property type="project" value="InterPro"/>
</dbReference>
<evidence type="ECO:0000256" key="2">
    <source>
        <dbReference type="ARBA" id="ARBA00006024"/>
    </source>
</evidence>
<dbReference type="InterPro" id="IPR023299">
    <property type="entry name" value="ATPase_P-typ_cyto_dom_N"/>
</dbReference>
<dbReference type="GO" id="GO:0016020">
    <property type="term" value="C:membrane"/>
    <property type="evidence" value="ECO:0000318"/>
    <property type="project" value="GO_Central"/>
</dbReference>
<dbReference type="SFLD" id="SFLDG00002">
    <property type="entry name" value="C1.7:_P-type_atpase_like"/>
    <property type="match status" value="1"/>
</dbReference>
<feature type="non-terminal residue" evidence="11">
    <location>
        <position position="1"/>
    </location>
</feature>
<dbReference type="PANTHER" id="PTHR48085:SF5">
    <property type="entry name" value="CADMIUM_ZINC-TRANSPORTING ATPASE HMA4-RELATED"/>
    <property type="match status" value="1"/>
</dbReference>
<gene>
    <name evidence="11" type="ORF">SELMODRAFT_60690</name>
</gene>
<dbReference type="AlphaFoldDB" id="D8QRZ3"/>
<dbReference type="Proteomes" id="UP000001514">
    <property type="component" value="Unassembled WGS sequence"/>
</dbReference>
<dbReference type="FunFam" id="2.70.150.10:FF:000002">
    <property type="entry name" value="Copper-transporting ATPase 1, putative"/>
    <property type="match status" value="1"/>
</dbReference>
<keyword evidence="4 9" id="KW-0547">Nucleotide-binding</keyword>
<organism evidence="12">
    <name type="scientific">Selaginella moellendorffii</name>
    <name type="common">Spikemoss</name>
    <dbReference type="NCBI Taxonomy" id="88036"/>
    <lineage>
        <taxon>Eukaryota</taxon>
        <taxon>Viridiplantae</taxon>
        <taxon>Streptophyta</taxon>
        <taxon>Embryophyta</taxon>
        <taxon>Tracheophyta</taxon>
        <taxon>Lycopodiopsida</taxon>
        <taxon>Selaginellales</taxon>
        <taxon>Selaginellaceae</taxon>
        <taxon>Selaginella</taxon>
    </lineage>
</organism>
<evidence type="ECO:0000256" key="4">
    <source>
        <dbReference type="ARBA" id="ARBA00022741"/>
    </source>
</evidence>
<dbReference type="Pfam" id="PF00122">
    <property type="entry name" value="E1-E2_ATPase"/>
    <property type="match status" value="1"/>
</dbReference>
<dbReference type="Gene3D" id="3.40.1110.10">
    <property type="entry name" value="Calcium-transporting ATPase, cytoplasmic domain N"/>
    <property type="match status" value="1"/>
</dbReference>
<dbReference type="GO" id="GO:0046872">
    <property type="term" value="F:metal ion binding"/>
    <property type="evidence" value="ECO:0007669"/>
    <property type="project" value="UniProtKB-KW"/>
</dbReference>
<dbReference type="KEGG" id="smo:SELMODRAFT_60690"/>
<dbReference type="GO" id="GO:0055085">
    <property type="term" value="P:transmembrane transport"/>
    <property type="evidence" value="ECO:0000318"/>
    <property type="project" value="GO_Central"/>
</dbReference>
<dbReference type="Gene3D" id="3.30.70.100">
    <property type="match status" value="1"/>
</dbReference>
<dbReference type="PANTHER" id="PTHR48085">
    <property type="entry name" value="CADMIUM/ZINC-TRANSPORTING ATPASE HMA2-RELATED"/>
    <property type="match status" value="1"/>
</dbReference>
<evidence type="ECO:0000256" key="7">
    <source>
        <dbReference type="ARBA" id="ARBA00022989"/>
    </source>
</evidence>
<dbReference type="SUPFAM" id="SSF81653">
    <property type="entry name" value="Calcium ATPase, transduction domain A"/>
    <property type="match status" value="1"/>
</dbReference>
<proteinExistence type="inferred from homology"/>
<feature type="transmembrane region" description="Helical" evidence="9">
    <location>
        <begin position="648"/>
        <end position="668"/>
    </location>
</feature>
<keyword evidence="6" id="KW-1278">Translocase</keyword>
<comment type="subcellular location">
    <subcellularLocation>
        <location evidence="1">Membrane</location>
        <topology evidence="1">Multi-pass membrane protein</topology>
    </subcellularLocation>
</comment>
<keyword evidence="8 9" id="KW-0472">Membrane</keyword>
<dbReference type="InterPro" id="IPR023214">
    <property type="entry name" value="HAD_sf"/>
</dbReference>
<evidence type="ECO:0000256" key="8">
    <source>
        <dbReference type="ARBA" id="ARBA00023136"/>
    </source>
</evidence>
<dbReference type="InterPro" id="IPR027256">
    <property type="entry name" value="P-typ_ATPase_IB"/>
</dbReference>
<evidence type="ECO:0000256" key="3">
    <source>
        <dbReference type="ARBA" id="ARBA00022692"/>
    </source>
</evidence>
<dbReference type="OMA" id="WGMEENT"/>
<evidence type="ECO:0000256" key="9">
    <source>
        <dbReference type="RuleBase" id="RU362081"/>
    </source>
</evidence>
<feature type="transmembrane region" description="Helical" evidence="9">
    <location>
        <begin position="143"/>
        <end position="171"/>
    </location>
</feature>
<accession>D8QRZ3</accession>
<dbReference type="CDD" id="cd02079">
    <property type="entry name" value="P-type_ATPase_HM"/>
    <property type="match status" value="1"/>
</dbReference>
<dbReference type="InterPro" id="IPR001757">
    <property type="entry name" value="P_typ_ATPase"/>
</dbReference>
<evidence type="ECO:0000313" key="11">
    <source>
        <dbReference type="EMBL" id="EFJ37348.1"/>
    </source>
</evidence>
<dbReference type="InterPro" id="IPR044492">
    <property type="entry name" value="P_typ_ATPase_HD_dom"/>
</dbReference>
<dbReference type="HOGENOM" id="CLU_001771_6_1_1"/>
<dbReference type="Gramene" id="EFJ37348">
    <property type="protein sequence ID" value="EFJ37348"/>
    <property type="gene ID" value="SELMODRAFT_60690"/>
</dbReference>
<dbReference type="CDD" id="cd00371">
    <property type="entry name" value="HMA"/>
    <property type="match status" value="1"/>
</dbReference>
<comment type="similarity">
    <text evidence="2 9">Belongs to the cation transport ATPase (P-type) (TC 3.A.3) family. Type IB subfamily.</text>
</comment>
<dbReference type="InParanoid" id="D8QRZ3"/>
<evidence type="ECO:0000313" key="12">
    <source>
        <dbReference type="Proteomes" id="UP000001514"/>
    </source>
</evidence>
<feature type="transmembrane region" description="Helical" evidence="9">
    <location>
        <begin position="336"/>
        <end position="354"/>
    </location>
</feature>
<dbReference type="EMBL" id="GL377566">
    <property type="protein sequence ID" value="EFJ37348.1"/>
    <property type="molecule type" value="Genomic_DNA"/>
</dbReference>
<sequence>IARTRLNVLGICCAGEIPAIKMILEPLSGVEDVSVNYTTRTVTVLHNPFDRLVHTLNKLYTAKALNEARMEASVLHEGPHKSNPEYKRSLWLLVSGVLLVLSFLYLFYLPFQWFAIGTILLGAPGIALKAVMSLKRLRLDVNVLMLIAIIGAMGLQNYIEAGSIVFLFSFADWLQLRAVKKANEALAFAADLVPQNATLADSGLPVPLKEIQLGTLISVKAGEMVPIDGVLISGESSVNESSLTGESRPVAKHVGDNVWAGTVNLSGYLVIETISTAEDSALSRMIKLVEEAQSKRTHTELVVETFAKYYTPAVFLVATATTLIPLLLYTSYERHWLYLSLIIVVVACPCALVISTPVTATCAIAGAAKLGLIIKGGDCLELLASMKVVAIDKTGTLTEGHFRVLDFHVVNCTETAKSELLQRIAGVESHSIHPVATAFVGYVRLLGIKPSENVADFRILEGEGVSAVVDGHLIEIGNTRLAFRRNWRTSMFSQHLEEYEKQGATICWVGVNGELVGHFSAADKARSEAREAIENIKNSGVKVLMLTGDNQSAAACVSHQLGGIEFHAELLPRDKVTIIEQLKASVGTTAMVGDGVNDAPALAAAHIGIAMGVAGSAMAMEIADIALMMNDLRRLAVLRTVGKSYRNVVMQNIFFSLFTKLVVVGLAVAGYTPLWAAVLADVGTCVLVTFNGMQLL</sequence>
<keyword evidence="12" id="KW-1185">Reference proteome</keyword>
<feature type="domain" description="HMA" evidence="10">
    <location>
        <begin position="2"/>
        <end position="73"/>
    </location>
</feature>
<dbReference type="InterPro" id="IPR051014">
    <property type="entry name" value="Cation_Transport_ATPase_IB"/>
</dbReference>
<evidence type="ECO:0000256" key="6">
    <source>
        <dbReference type="ARBA" id="ARBA00022967"/>
    </source>
</evidence>
<dbReference type="GO" id="GO:0022857">
    <property type="term" value="F:transmembrane transporter activity"/>
    <property type="evidence" value="ECO:0000318"/>
    <property type="project" value="GO_Central"/>
</dbReference>
<dbReference type="InterPro" id="IPR008250">
    <property type="entry name" value="ATPase_P-typ_transduc_dom_A_sf"/>
</dbReference>
<dbReference type="SUPFAM" id="SSF55008">
    <property type="entry name" value="HMA, heavy metal-associated domain"/>
    <property type="match status" value="1"/>
</dbReference>
<evidence type="ECO:0000259" key="10">
    <source>
        <dbReference type="PROSITE" id="PS50846"/>
    </source>
</evidence>
<dbReference type="NCBIfam" id="TIGR01525">
    <property type="entry name" value="ATPase-IB_hvy"/>
    <property type="match status" value="1"/>
</dbReference>
<dbReference type="GO" id="GO:0005524">
    <property type="term" value="F:ATP binding"/>
    <property type="evidence" value="ECO:0007669"/>
    <property type="project" value="UniProtKB-UniRule"/>
</dbReference>
<dbReference type="SFLD" id="SFLDF00027">
    <property type="entry name" value="p-type_atpase"/>
    <property type="match status" value="1"/>
</dbReference>
<reference evidence="11 12" key="1">
    <citation type="journal article" date="2011" name="Science">
        <title>The Selaginella genome identifies genetic changes associated with the evolution of vascular plants.</title>
        <authorList>
            <person name="Banks J.A."/>
            <person name="Nishiyama T."/>
            <person name="Hasebe M."/>
            <person name="Bowman J.L."/>
            <person name="Gribskov M."/>
            <person name="dePamphilis C."/>
            <person name="Albert V.A."/>
            <person name="Aono N."/>
            <person name="Aoyama T."/>
            <person name="Ambrose B.A."/>
            <person name="Ashton N.W."/>
            <person name="Axtell M.J."/>
            <person name="Barker E."/>
            <person name="Barker M.S."/>
            <person name="Bennetzen J.L."/>
            <person name="Bonawitz N.D."/>
            <person name="Chapple C."/>
            <person name="Cheng C."/>
            <person name="Correa L.G."/>
            <person name="Dacre M."/>
            <person name="DeBarry J."/>
            <person name="Dreyer I."/>
            <person name="Elias M."/>
            <person name="Engstrom E.M."/>
            <person name="Estelle M."/>
            <person name="Feng L."/>
            <person name="Finet C."/>
            <person name="Floyd S.K."/>
            <person name="Frommer W.B."/>
            <person name="Fujita T."/>
            <person name="Gramzow L."/>
            <person name="Gutensohn M."/>
            <person name="Harholt J."/>
            <person name="Hattori M."/>
            <person name="Heyl A."/>
            <person name="Hirai T."/>
            <person name="Hiwatashi Y."/>
            <person name="Ishikawa M."/>
            <person name="Iwata M."/>
            <person name="Karol K.G."/>
            <person name="Koehler B."/>
            <person name="Kolukisaoglu U."/>
            <person name="Kubo M."/>
            <person name="Kurata T."/>
            <person name="Lalonde S."/>
            <person name="Li K."/>
            <person name="Li Y."/>
            <person name="Litt A."/>
            <person name="Lyons E."/>
            <person name="Manning G."/>
            <person name="Maruyama T."/>
            <person name="Michael T.P."/>
            <person name="Mikami K."/>
            <person name="Miyazaki S."/>
            <person name="Morinaga S."/>
            <person name="Murata T."/>
            <person name="Mueller-Roeber B."/>
            <person name="Nelson D.R."/>
            <person name="Obara M."/>
            <person name="Oguri Y."/>
            <person name="Olmstead R.G."/>
            <person name="Onodera N."/>
            <person name="Petersen B.L."/>
            <person name="Pils B."/>
            <person name="Prigge M."/>
            <person name="Rensing S.A."/>
            <person name="Riano-Pachon D.M."/>
            <person name="Roberts A.W."/>
            <person name="Sato Y."/>
            <person name="Scheller H.V."/>
            <person name="Schulz B."/>
            <person name="Schulz C."/>
            <person name="Shakirov E.V."/>
            <person name="Shibagaki N."/>
            <person name="Shinohara N."/>
            <person name="Shippen D.E."/>
            <person name="Soerensen I."/>
            <person name="Sotooka R."/>
            <person name="Sugimoto N."/>
            <person name="Sugita M."/>
            <person name="Sumikawa N."/>
            <person name="Tanurdzic M."/>
            <person name="Theissen G."/>
            <person name="Ulvskov P."/>
            <person name="Wakazuki S."/>
            <person name="Weng J.K."/>
            <person name="Willats W.W."/>
            <person name="Wipf D."/>
            <person name="Wolf P.G."/>
            <person name="Yang L."/>
            <person name="Zimmer A.D."/>
            <person name="Zhu Q."/>
            <person name="Mitros T."/>
            <person name="Hellsten U."/>
            <person name="Loque D."/>
            <person name="Otillar R."/>
            <person name="Salamov A."/>
            <person name="Schmutz J."/>
            <person name="Shapiro H."/>
            <person name="Lindquist E."/>
            <person name="Lucas S."/>
            <person name="Rokhsar D."/>
            <person name="Grigoriev I.V."/>
        </authorList>
    </citation>
    <scope>NUCLEOTIDE SEQUENCE [LARGE SCALE GENOMIC DNA]</scope>
</reference>
<feature type="transmembrane region" description="Helical" evidence="9">
    <location>
        <begin position="309"/>
        <end position="329"/>
    </location>
</feature>
<dbReference type="SUPFAM" id="SSF56784">
    <property type="entry name" value="HAD-like"/>
    <property type="match status" value="1"/>
</dbReference>
<protein>
    <recommendedName>
        <fullName evidence="10">HMA domain-containing protein</fullName>
    </recommendedName>
</protein>
<dbReference type="Pfam" id="PF00702">
    <property type="entry name" value="Hydrolase"/>
    <property type="match status" value="1"/>
</dbReference>
<keyword evidence="9" id="KW-0479">Metal-binding</keyword>
<dbReference type="InterPro" id="IPR018303">
    <property type="entry name" value="ATPase_P-typ_P_site"/>
</dbReference>
<keyword evidence="3 9" id="KW-0812">Transmembrane</keyword>
<dbReference type="PROSITE" id="PS00154">
    <property type="entry name" value="ATPASE_E1_E2"/>
    <property type="match status" value="1"/>
</dbReference>
<feature type="transmembrane region" description="Helical" evidence="9">
    <location>
        <begin position="607"/>
        <end position="627"/>
    </location>
</feature>
<dbReference type="InterPro" id="IPR059000">
    <property type="entry name" value="ATPase_P-type_domA"/>
</dbReference>
<dbReference type="InterPro" id="IPR036163">
    <property type="entry name" value="HMA_dom_sf"/>
</dbReference>
<dbReference type="STRING" id="88036.D8QRZ3"/>
<keyword evidence="5 9" id="KW-0067">ATP-binding</keyword>
<feature type="non-terminal residue" evidence="11">
    <location>
        <position position="696"/>
    </location>
</feature>
<dbReference type="InterPro" id="IPR006121">
    <property type="entry name" value="HMA_dom"/>
</dbReference>
<evidence type="ECO:0000256" key="5">
    <source>
        <dbReference type="ARBA" id="ARBA00022840"/>
    </source>
</evidence>
<feature type="transmembrane region" description="Helical" evidence="9">
    <location>
        <begin position="113"/>
        <end position="131"/>
    </location>
</feature>
<dbReference type="NCBIfam" id="TIGR01512">
    <property type="entry name" value="ATPase-IB2_Cd"/>
    <property type="match status" value="1"/>
</dbReference>
<dbReference type="PROSITE" id="PS50846">
    <property type="entry name" value="HMA_2"/>
    <property type="match status" value="1"/>
</dbReference>